<accession>A0A0J6WNE3</accession>
<keyword evidence="2" id="KW-1185">Reference proteome</keyword>
<reference evidence="1 2" key="1">
    <citation type="journal article" date="2015" name="Genome Biol. Evol.">
        <title>Characterization of Three Mycobacterium spp. with Potential Use in Bioremediation by Genome Sequencing and Comparative Genomics.</title>
        <authorList>
            <person name="Das S."/>
            <person name="Pettersson B.M."/>
            <person name="Behra P.R."/>
            <person name="Ramesh M."/>
            <person name="Dasgupta S."/>
            <person name="Bhattacharya A."/>
            <person name="Kirsebom L.A."/>
        </authorList>
    </citation>
    <scope>NUCLEOTIDE SEQUENCE [LARGE SCALE GENOMIC DNA]</scope>
    <source>
        <strain evidence="1 2">DSM 44219</strain>
    </source>
</reference>
<sequence length="51" mass="5737">MANTARAGARINATVRPPRVPARVQRLRHVVLQSTTYLKTLDWYLDTLGMG</sequence>
<name>A0A0J6WNE3_MYCCU</name>
<comment type="caution">
    <text evidence="1">The sequence shown here is derived from an EMBL/GenBank/DDBJ whole genome shotgun (WGS) entry which is preliminary data.</text>
</comment>
<dbReference type="Proteomes" id="UP000036176">
    <property type="component" value="Unassembled WGS sequence"/>
</dbReference>
<protein>
    <submittedName>
        <fullName evidence="1">Uncharacterized protein</fullName>
    </submittedName>
</protein>
<dbReference type="EMBL" id="JYNX01000007">
    <property type="protein sequence ID" value="KMO84915.1"/>
    <property type="molecule type" value="Genomic_DNA"/>
</dbReference>
<organism evidence="1 2">
    <name type="scientific">Mycolicibacterium chubuense</name>
    <name type="common">Mycobacterium chubuense</name>
    <dbReference type="NCBI Taxonomy" id="1800"/>
    <lineage>
        <taxon>Bacteria</taxon>
        <taxon>Bacillati</taxon>
        <taxon>Actinomycetota</taxon>
        <taxon>Actinomycetes</taxon>
        <taxon>Mycobacteriales</taxon>
        <taxon>Mycobacteriaceae</taxon>
        <taxon>Mycolicibacterium</taxon>
    </lineage>
</organism>
<proteinExistence type="predicted"/>
<dbReference type="PATRIC" id="fig|1800.3.peg.187"/>
<gene>
    <name evidence="1" type="ORF">MCHUDSM44219_00185</name>
</gene>
<dbReference type="AlphaFoldDB" id="A0A0J6WNE3"/>
<evidence type="ECO:0000313" key="2">
    <source>
        <dbReference type="Proteomes" id="UP000036176"/>
    </source>
</evidence>
<evidence type="ECO:0000313" key="1">
    <source>
        <dbReference type="EMBL" id="KMO84915.1"/>
    </source>
</evidence>